<dbReference type="InterPro" id="IPR050129">
    <property type="entry name" value="Zn_alcohol_dh"/>
</dbReference>
<dbReference type="GO" id="GO:0030554">
    <property type="term" value="F:adenyl nucleotide binding"/>
    <property type="evidence" value="ECO:0007669"/>
    <property type="project" value="UniProtKB-ARBA"/>
</dbReference>
<dbReference type="Gene3D" id="3.40.50.720">
    <property type="entry name" value="NAD(P)-binding Rossmann-like Domain"/>
    <property type="match status" value="1"/>
</dbReference>
<evidence type="ECO:0000313" key="6">
    <source>
        <dbReference type="EMBL" id="HHP67638.1"/>
    </source>
</evidence>
<dbReference type="SUPFAM" id="SSF50129">
    <property type="entry name" value="GroES-like"/>
    <property type="match status" value="1"/>
</dbReference>
<organism evidence="6">
    <name type="scientific">Thermogladius calderae</name>
    <dbReference type="NCBI Taxonomy" id="1200300"/>
    <lineage>
        <taxon>Archaea</taxon>
        <taxon>Thermoproteota</taxon>
        <taxon>Thermoprotei</taxon>
        <taxon>Desulfurococcales</taxon>
        <taxon>Desulfurococcaceae</taxon>
        <taxon>Thermogladius</taxon>
    </lineage>
</organism>
<dbReference type="SUPFAM" id="SSF51735">
    <property type="entry name" value="NAD(P)-binding Rossmann-fold domains"/>
    <property type="match status" value="1"/>
</dbReference>
<dbReference type="PANTHER" id="PTHR43401">
    <property type="entry name" value="L-THREONINE 3-DEHYDROGENASE"/>
    <property type="match status" value="1"/>
</dbReference>
<dbReference type="CDD" id="cd08242">
    <property type="entry name" value="MDR_like"/>
    <property type="match status" value="1"/>
</dbReference>
<keyword evidence="1" id="KW-0521">NADP</keyword>
<dbReference type="InterPro" id="IPR013149">
    <property type="entry name" value="ADH-like_C"/>
</dbReference>
<evidence type="ECO:0000259" key="5">
    <source>
        <dbReference type="Pfam" id="PF08240"/>
    </source>
</evidence>
<dbReference type="GO" id="GO:0016616">
    <property type="term" value="F:oxidoreductase activity, acting on the CH-OH group of donors, NAD or NADP as acceptor"/>
    <property type="evidence" value="ECO:0007669"/>
    <property type="project" value="UniProtKB-ARBA"/>
</dbReference>
<accession>A0A7J3XY30</accession>
<evidence type="ECO:0000256" key="3">
    <source>
        <dbReference type="ARBA" id="ARBA00023277"/>
    </source>
</evidence>
<evidence type="ECO:0000259" key="4">
    <source>
        <dbReference type="Pfam" id="PF00107"/>
    </source>
</evidence>
<dbReference type="InterPro" id="IPR013154">
    <property type="entry name" value="ADH-like_N"/>
</dbReference>
<dbReference type="InterPro" id="IPR011032">
    <property type="entry name" value="GroES-like_sf"/>
</dbReference>
<dbReference type="EMBL" id="DRYK01000032">
    <property type="protein sequence ID" value="HHP67638.1"/>
    <property type="molecule type" value="Genomic_DNA"/>
</dbReference>
<comment type="caution">
    <text evidence="6">The sequence shown here is derived from an EMBL/GenBank/DDBJ whole genome shotgun (WGS) entry which is preliminary data.</text>
</comment>
<reference evidence="6" key="1">
    <citation type="journal article" date="2020" name="mSystems">
        <title>Genome- and Community-Level Interaction Insights into Carbon Utilization and Element Cycling Functions of Hydrothermarchaeota in Hydrothermal Sediment.</title>
        <authorList>
            <person name="Zhou Z."/>
            <person name="Liu Y."/>
            <person name="Xu W."/>
            <person name="Pan J."/>
            <person name="Luo Z.H."/>
            <person name="Li M."/>
        </authorList>
    </citation>
    <scope>NUCLEOTIDE SEQUENCE [LARGE SCALE GENOMIC DNA]</scope>
    <source>
        <strain evidence="6">SpSt-110</strain>
    </source>
</reference>
<dbReference type="Pfam" id="PF08240">
    <property type="entry name" value="ADH_N"/>
    <property type="match status" value="1"/>
</dbReference>
<sequence>MKALLLKGPRELSIEDVPPPSVEPGWVLVKSVAVGICGTDKAFYTGTYPLFKKPLIPGHEVAGVVVSDGRLKGRLVVSEINFPCGRCEYCRSGLYTHCPYRRTLGIDFDGGFAEYFTAPEQALHVVDGLLDPVTATQVEPLAAVLNAFTQYPPEPGGRVAVLGTGNIAILAAQTLRWMGVEPVVVARKGSSKVGYLLKMGFEALTLEEALEYMKNKTPEGQGFDMVVEATGGSQGLDTAIQLVRPRGIIHLKSTPGSRFTADLTKAVVKEVRIIGTRCGTFREFRKAIQLLSRGVVKPVVTSVFNGLEESIRAFEKSLSEGEVKVVVKI</sequence>
<evidence type="ECO:0000256" key="1">
    <source>
        <dbReference type="ARBA" id="ARBA00022857"/>
    </source>
</evidence>
<keyword evidence="2" id="KW-0560">Oxidoreductase</keyword>
<feature type="domain" description="Alcohol dehydrogenase-like C-terminal" evidence="4">
    <location>
        <begin position="168"/>
        <end position="292"/>
    </location>
</feature>
<dbReference type="Pfam" id="PF00107">
    <property type="entry name" value="ADH_zinc_N"/>
    <property type="match status" value="1"/>
</dbReference>
<feature type="domain" description="Alcohol dehydrogenase-like N-terminal" evidence="5">
    <location>
        <begin position="24"/>
        <end position="125"/>
    </location>
</feature>
<name>A0A7J3XY30_9CREN</name>
<dbReference type="Gene3D" id="3.90.180.10">
    <property type="entry name" value="Medium-chain alcohol dehydrogenases, catalytic domain"/>
    <property type="match status" value="1"/>
</dbReference>
<keyword evidence="3" id="KW-0119">Carbohydrate metabolism</keyword>
<dbReference type="GO" id="GO:0043168">
    <property type="term" value="F:anion binding"/>
    <property type="evidence" value="ECO:0007669"/>
    <property type="project" value="UniProtKB-ARBA"/>
</dbReference>
<gene>
    <name evidence="6" type="ORF">ENM60_02435</name>
</gene>
<protein>
    <submittedName>
        <fullName evidence="6">Zinc-binding dehydrogenase</fullName>
    </submittedName>
</protein>
<dbReference type="GO" id="GO:0051262">
    <property type="term" value="P:protein tetramerization"/>
    <property type="evidence" value="ECO:0007669"/>
    <property type="project" value="UniProtKB-ARBA"/>
</dbReference>
<dbReference type="AlphaFoldDB" id="A0A7J3XY30"/>
<proteinExistence type="predicted"/>
<dbReference type="InterPro" id="IPR036291">
    <property type="entry name" value="NAD(P)-bd_dom_sf"/>
</dbReference>
<dbReference type="PANTHER" id="PTHR43401:SF2">
    <property type="entry name" value="L-THREONINE 3-DEHYDROGENASE"/>
    <property type="match status" value="1"/>
</dbReference>
<evidence type="ECO:0000256" key="2">
    <source>
        <dbReference type="ARBA" id="ARBA00023002"/>
    </source>
</evidence>